<dbReference type="GO" id="GO:0043565">
    <property type="term" value="F:sequence-specific DNA binding"/>
    <property type="evidence" value="ECO:0007669"/>
    <property type="project" value="InterPro"/>
</dbReference>
<keyword evidence="2" id="KW-0238">DNA-binding</keyword>
<dbReference type="InterPro" id="IPR018060">
    <property type="entry name" value="HTH_AraC"/>
</dbReference>
<feature type="domain" description="HTH araC/xylS-type" evidence="5">
    <location>
        <begin position="266"/>
        <end position="357"/>
    </location>
</feature>
<dbReference type="PROSITE" id="PS00041">
    <property type="entry name" value="HTH_ARAC_FAMILY_1"/>
    <property type="match status" value="1"/>
</dbReference>
<sequence>MDINLLILLLTAGALLLLSFLMLSNALRVNRKPNFYFGICLFIWSSFFWDDLLLGDLLQNEIIYITTRFIQFLAPLVFYQSVHFYSNPYYKYRIKDTGHLILAILFLILLMIKPGINHKDFQTIYLSMVLGNALFYTGLSYLKILKHRKNIESFASSKENIDLRWILWIIYATIAASITTAFYNIFSGESALNIYISIFFMLVVYIVAFYTIRQKEIYPKGLDVEDIDTEFSEINSGIKNKLMDDSELEEFKIKLTILMEAEKLYLDNELNLVKLAEKMNISGHQLSYVINQGFGENFFFFVNKYRVKRAEELLTDSAYKQYTILAIGYEAGFNSKTSFNNAFKKLTSFTPTEYRKNRSDL</sequence>
<dbReference type="Pfam" id="PF12833">
    <property type="entry name" value="HTH_18"/>
    <property type="match status" value="1"/>
</dbReference>
<dbReference type="InterPro" id="IPR018062">
    <property type="entry name" value="HTH_AraC-typ_CS"/>
</dbReference>
<dbReference type="AlphaFoldDB" id="A0A077EGC2"/>
<dbReference type="Gene3D" id="1.10.10.60">
    <property type="entry name" value="Homeodomain-like"/>
    <property type="match status" value="2"/>
</dbReference>
<dbReference type="STRING" id="1338011.BD94_1818"/>
<name>A0A077EGC2_9FLAO</name>
<evidence type="ECO:0000256" key="2">
    <source>
        <dbReference type="ARBA" id="ARBA00023125"/>
    </source>
</evidence>
<feature type="transmembrane region" description="Helical" evidence="4">
    <location>
        <begin position="62"/>
        <end position="85"/>
    </location>
</feature>
<evidence type="ECO:0000313" key="6">
    <source>
        <dbReference type="EMBL" id="AIL45593.1"/>
    </source>
</evidence>
<dbReference type="PROSITE" id="PS01124">
    <property type="entry name" value="HTH_ARAC_FAMILY_2"/>
    <property type="match status" value="1"/>
</dbReference>
<reference evidence="6" key="1">
    <citation type="journal article" date="2013" name="Lancet">
        <title>First case of E anophelis outbreak in an intensive-care unit.</title>
        <authorList>
            <person name="Teo J."/>
            <person name="Tan S.Y."/>
            <person name="Tay M."/>
            <person name="Ding Y."/>
            <person name="Kjelleberg S."/>
            <person name="Givskov M."/>
            <person name="Lin R.T."/>
            <person name="Yang L."/>
        </authorList>
    </citation>
    <scope>NUCLEOTIDE SEQUENCE [LARGE SCALE GENOMIC DNA]</scope>
    <source>
        <strain evidence="6">NUHP1</strain>
    </source>
</reference>
<feature type="transmembrane region" description="Helical" evidence="4">
    <location>
        <begin position="97"/>
        <end position="116"/>
    </location>
</feature>
<dbReference type="KEGG" id="eao:BD94_1818"/>
<evidence type="ECO:0000256" key="3">
    <source>
        <dbReference type="ARBA" id="ARBA00023163"/>
    </source>
</evidence>
<dbReference type="Proteomes" id="UP000028933">
    <property type="component" value="Chromosome"/>
</dbReference>
<reference evidence="6" key="2">
    <citation type="journal article" date="2015" name="Genome Biol. Evol.">
        <title>Complete Genome Sequence and Transcriptomic Analysis of the Novel Pathogen Elizabethkingia anophelis in Response to Oxidative Stress.</title>
        <authorList>
            <person name="Li Y."/>
            <person name="Liu Y."/>
            <person name="Chew S.C."/>
            <person name="Tay M."/>
            <person name="Salido M.M."/>
            <person name="Teo J."/>
            <person name="Lauro F.M."/>
            <person name="Givskov M."/>
            <person name="Yang L."/>
        </authorList>
    </citation>
    <scope>NUCLEOTIDE SEQUENCE</scope>
    <source>
        <strain evidence="6">NUHP1</strain>
    </source>
</reference>
<accession>A0A077EGC2</accession>
<keyword evidence="1" id="KW-0805">Transcription regulation</keyword>
<dbReference type="InterPro" id="IPR009057">
    <property type="entry name" value="Homeodomain-like_sf"/>
</dbReference>
<evidence type="ECO:0000313" key="7">
    <source>
        <dbReference type="Proteomes" id="UP000028933"/>
    </source>
</evidence>
<feature type="transmembrane region" description="Helical" evidence="4">
    <location>
        <begin position="165"/>
        <end position="186"/>
    </location>
</feature>
<dbReference type="eggNOG" id="COG2207">
    <property type="taxonomic scope" value="Bacteria"/>
</dbReference>
<evidence type="ECO:0000256" key="1">
    <source>
        <dbReference type="ARBA" id="ARBA00023015"/>
    </source>
</evidence>
<dbReference type="HOGENOM" id="CLU_041408_3_0_10"/>
<organism evidence="6 7">
    <name type="scientific">Elizabethkingia anophelis NUHP1</name>
    <dbReference type="NCBI Taxonomy" id="1338011"/>
    <lineage>
        <taxon>Bacteria</taxon>
        <taxon>Pseudomonadati</taxon>
        <taxon>Bacteroidota</taxon>
        <taxon>Flavobacteriia</taxon>
        <taxon>Flavobacteriales</taxon>
        <taxon>Weeksellaceae</taxon>
        <taxon>Elizabethkingia</taxon>
    </lineage>
</organism>
<gene>
    <name evidence="6" type="ORF">BD94_1818</name>
</gene>
<dbReference type="GO" id="GO:0003700">
    <property type="term" value="F:DNA-binding transcription factor activity"/>
    <property type="evidence" value="ECO:0007669"/>
    <property type="project" value="InterPro"/>
</dbReference>
<keyword evidence="4" id="KW-0472">Membrane</keyword>
<feature type="transmembrane region" description="Helical" evidence="4">
    <location>
        <begin position="6"/>
        <end position="27"/>
    </location>
</feature>
<protein>
    <submittedName>
        <fullName evidence="6">Transcriptional regulator, AraC family</fullName>
    </submittedName>
</protein>
<proteinExistence type="predicted"/>
<dbReference type="PANTHER" id="PTHR43280:SF29">
    <property type="entry name" value="ARAC-FAMILY TRANSCRIPTIONAL REGULATOR"/>
    <property type="match status" value="1"/>
</dbReference>
<feature type="transmembrane region" description="Helical" evidence="4">
    <location>
        <begin position="192"/>
        <end position="212"/>
    </location>
</feature>
<evidence type="ECO:0000259" key="5">
    <source>
        <dbReference type="PROSITE" id="PS01124"/>
    </source>
</evidence>
<dbReference type="PANTHER" id="PTHR43280">
    <property type="entry name" value="ARAC-FAMILY TRANSCRIPTIONAL REGULATOR"/>
    <property type="match status" value="1"/>
</dbReference>
<feature type="transmembrane region" description="Helical" evidence="4">
    <location>
        <begin position="34"/>
        <end position="50"/>
    </location>
</feature>
<evidence type="ECO:0000256" key="4">
    <source>
        <dbReference type="SAM" id="Phobius"/>
    </source>
</evidence>
<dbReference type="SMART" id="SM00342">
    <property type="entry name" value="HTH_ARAC"/>
    <property type="match status" value="1"/>
</dbReference>
<feature type="transmembrane region" description="Helical" evidence="4">
    <location>
        <begin position="122"/>
        <end position="144"/>
    </location>
</feature>
<dbReference type="EMBL" id="CP007547">
    <property type="protein sequence ID" value="AIL45593.1"/>
    <property type="molecule type" value="Genomic_DNA"/>
</dbReference>
<keyword evidence="3" id="KW-0804">Transcription</keyword>
<dbReference type="RefSeq" id="WP_024564500.1">
    <property type="nucleotide sequence ID" value="NZ_CP007547.1"/>
</dbReference>
<keyword evidence="4" id="KW-0812">Transmembrane</keyword>
<keyword evidence="4" id="KW-1133">Transmembrane helix</keyword>
<dbReference type="SUPFAM" id="SSF46689">
    <property type="entry name" value="Homeodomain-like"/>
    <property type="match status" value="1"/>
</dbReference>